<dbReference type="InterPro" id="IPR016477">
    <property type="entry name" value="Fructo-/Ketosamine-3-kinase"/>
</dbReference>
<sequence>MDYQPFVDDRIISTESLGAGTSGSGTTLTRLRLEGGGDLVAKEAQGKFSGLDLEGWMLRYLAEHADFPVPVVYHAGDRLLIMDHLPSGGLMSPACEEEVADAVASLHRVKAARYGLERDTVIGPLPQPNTQSDDWRGFFAEHRLLHMGRKALEEGRMDEGVLSRLERVCDRLDDLIPDPAPPTLIHGDLWGGNVLCGTEGLSGFIDPAIYYADPEIELAFMTLFGTVGDRFFRRYGEHHAIRPGFVEIRRDLYNLYPLLVHVRLFGGGYLGQVRSILRRLT</sequence>
<comment type="caution">
    <text evidence="3">The sequence shown here is derived from an EMBL/GenBank/DDBJ whole genome shotgun (WGS) entry which is preliminary data.</text>
</comment>
<proteinExistence type="inferred from homology"/>
<evidence type="ECO:0000313" key="3">
    <source>
        <dbReference type="EMBL" id="GGC98658.1"/>
    </source>
</evidence>
<dbReference type="Pfam" id="PF03881">
    <property type="entry name" value="Fructosamin_kin"/>
    <property type="match status" value="1"/>
</dbReference>
<name>A0A8J2V1G9_9PROT</name>
<dbReference type="Proteomes" id="UP000613582">
    <property type="component" value="Unassembled WGS sequence"/>
</dbReference>
<keyword evidence="2" id="KW-0418">Kinase</keyword>
<organism evidence="3 4">
    <name type="scientific">Aquisalinus flavus</name>
    <dbReference type="NCBI Taxonomy" id="1526572"/>
    <lineage>
        <taxon>Bacteria</taxon>
        <taxon>Pseudomonadati</taxon>
        <taxon>Pseudomonadota</taxon>
        <taxon>Alphaproteobacteria</taxon>
        <taxon>Parvularculales</taxon>
        <taxon>Parvularculaceae</taxon>
        <taxon>Aquisalinus</taxon>
    </lineage>
</organism>
<reference evidence="3" key="1">
    <citation type="journal article" date="2014" name="Int. J. Syst. Evol. Microbiol.">
        <title>Complete genome sequence of Corynebacterium casei LMG S-19264T (=DSM 44701T), isolated from a smear-ripened cheese.</title>
        <authorList>
            <consortium name="US DOE Joint Genome Institute (JGI-PGF)"/>
            <person name="Walter F."/>
            <person name="Albersmeier A."/>
            <person name="Kalinowski J."/>
            <person name="Ruckert C."/>
        </authorList>
    </citation>
    <scope>NUCLEOTIDE SEQUENCE</scope>
    <source>
        <strain evidence="3">CGMCC 1.12921</strain>
    </source>
</reference>
<dbReference type="PANTHER" id="PTHR12149:SF8">
    <property type="entry name" value="PROTEIN-RIBULOSAMINE 3-KINASE"/>
    <property type="match status" value="1"/>
</dbReference>
<gene>
    <name evidence="3" type="ORF">GCM10011342_04510</name>
</gene>
<dbReference type="Gene3D" id="3.30.200.20">
    <property type="entry name" value="Phosphorylase Kinase, domain 1"/>
    <property type="match status" value="1"/>
</dbReference>
<comment type="similarity">
    <text evidence="1 2">Belongs to the fructosamine kinase family.</text>
</comment>
<dbReference type="EMBL" id="BMGH01000001">
    <property type="protein sequence ID" value="GGC98658.1"/>
    <property type="molecule type" value="Genomic_DNA"/>
</dbReference>
<keyword evidence="2" id="KW-0808">Transferase</keyword>
<evidence type="ECO:0000256" key="2">
    <source>
        <dbReference type="PIRNR" id="PIRNR006221"/>
    </source>
</evidence>
<dbReference type="PANTHER" id="PTHR12149">
    <property type="entry name" value="FRUCTOSAMINE 3 KINASE-RELATED PROTEIN"/>
    <property type="match status" value="1"/>
</dbReference>
<keyword evidence="4" id="KW-1185">Reference proteome</keyword>
<dbReference type="PIRSF" id="PIRSF006221">
    <property type="entry name" value="Ketosamine-3-kinase"/>
    <property type="match status" value="1"/>
</dbReference>
<reference evidence="3" key="2">
    <citation type="submission" date="2020-09" db="EMBL/GenBank/DDBJ databases">
        <authorList>
            <person name="Sun Q."/>
            <person name="Zhou Y."/>
        </authorList>
    </citation>
    <scope>NUCLEOTIDE SEQUENCE</scope>
    <source>
        <strain evidence="3">CGMCC 1.12921</strain>
    </source>
</reference>
<dbReference type="SUPFAM" id="SSF56112">
    <property type="entry name" value="Protein kinase-like (PK-like)"/>
    <property type="match status" value="1"/>
</dbReference>
<dbReference type="AlphaFoldDB" id="A0A8J2V1G9"/>
<accession>A0A8J2V1G9</accession>
<dbReference type="Gene3D" id="1.20.1270.240">
    <property type="match status" value="1"/>
</dbReference>
<dbReference type="GO" id="GO:0016301">
    <property type="term" value="F:kinase activity"/>
    <property type="evidence" value="ECO:0007669"/>
    <property type="project" value="UniProtKB-UniRule"/>
</dbReference>
<dbReference type="Gene3D" id="1.10.510.10">
    <property type="entry name" value="Transferase(Phosphotransferase) domain 1"/>
    <property type="match status" value="1"/>
</dbReference>
<evidence type="ECO:0000313" key="4">
    <source>
        <dbReference type="Proteomes" id="UP000613582"/>
    </source>
</evidence>
<evidence type="ECO:0000256" key="1">
    <source>
        <dbReference type="ARBA" id="ARBA00009460"/>
    </source>
</evidence>
<protein>
    <submittedName>
        <fullName evidence="3">Aminoglycoside phosphotransferase</fullName>
    </submittedName>
</protein>
<dbReference type="RefSeq" id="WP_188159669.1">
    <property type="nucleotide sequence ID" value="NZ_BMGH01000001.1"/>
</dbReference>
<dbReference type="InterPro" id="IPR011009">
    <property type="entry name" value="Kinase-like_dom_sf"/>
</dbReference>